<feature type="transmembrane region" description="Helical" evidence="7">
    <location>
        <begin position="582"/>
        <end position="605"/>
    </location>
</feature>
<dbReference type="InterPro" id="IPR004813">
    <property type="entry name" value="OPT"/>
</dbReference>
<evidence type="ECO:0000256" key="6">
    <source>
        <dbReference type="SAM" id="MobiDB-lite"/>
    </source>
</evidence>
<dbReference type="GO" id="GO:0016020">
    <property type="term" value="C:membrane"/>
    <property type="evidence" value="ECO:0007669"/>
    <property type="project" value="UniProtKB-SubCell"/>
</dbReference>
<feature type="transmembrane region" description="Helical" evidence="7">
    <location>
        <begin position="111"/>
        <end position="128"/>
    </location>
</feature>
<evidence type="ECO:0008006" key="9">
    <source>
        <dbReference type="Google" id="ProtNLM"/>
    </source>
</evidence>
<accession>A0A381P2S1</accession>
<evidence type="ECO:0000256" key="1">
    <source>
        <dbReference type="ARBA" id="ARBA00004141"/>
    </source>
</evidence>
<evidence type="ECO:0000256" key="7">
    <source>
        <dbReference type="SAM" id="Phobius"/>
    </source>
</evidence>
<feature type="transmembrane region" description="Helical" evidence="7">
    <location>
        <begin position="315"/>
        <end position="334"/>
    </location>
</feature>
<keyword evidence="2" id="KW-0813">Transport</keyword>
<feature type="transmembrane region" description="Helical" evidence="7">
    <location>
        <begin position="492"/>
        <end position="512"/>
    </location>
</feature>
<feature type="transmembrane region" description="Helical" evidence="7">
    <location>
        <begin position="134"/>
        <end position="154"/>
    </location>
</feature>
<feature type="transmembrane region" description="Helical" evidence="7">
    <location>
        <begin position="393"/>
        <end position="414"/>
    </location>
</feature>
<feature type="transmembrane region" description="Helical" evidence="7">
    <location>
        <begin position="532"/>
        <end position="562"/>
    </location>
</feature>
<evidence type="ECO:0000256" key="2">
    <source>
        <dbReference type="ARBA" id="ARBA00022448"/>
    </source>
</evidence>
<evidence type="ECO:0000256" key="3">
    <source>
        <dbReference type="ARBA" id="ARBA00022692"/>
    </source>
</evidence>
<comment type="subcellular location">
    <subcellularLocation>
        <location evidence="1">Membrane</location>
        <topology evidence="1">Multi-pass membrane protein</topology>
    </subcellularLocation>
</comment>
<organism evidence="8">
    <name type="scientific">marine metagenome</name>
    <dbReference type="NCBI Taxonomy" id="408172"/>
    <lineage>
        <taxon>unclassified sequences</taxon>
        <taxon>metagenomes</taxon>
        <taxon>ecological metagenomes</taxon>
    </lineage>
</organism>
<feature type="transmembrane region" description="Helical" evidence="7">
    <location>
        <begin position="261"/>
        <end position="289"/>
    </location>
</feature>
<dbReference type="NCBIfam" id="TIGR00733">
    <property type="entry name" value="OPT family oligopeptide transporter"/>
    <property type="match status" value="1"/>
</dbReference>
<evidence type="ECO:0000256" key="5">
    <source>
        <dbReference type="ARBA" id="ARBA00023136"/>
    </source>
</evidence>
<reference evidence="8" key="1">
    <citation type="submission" date="2018-05" db="EMBL/GenBank/DDBJ databases">
        <authorList>
            <person name="Lanie J.A."/>
            <person name="Ng W.-L."/>
            <person name="Kazmierczak K.M."/>
            <person name="Andrzejewski T.M."/>
            <person name="Davidsen T.M."/>
            <person name="Wayne K.J."/>
            <person name="Tettelin H."/>
            <person name="Glass J.I."/>
            <person name="Rusch D."/>
            <person name="Podicherti R."/>
            <person name="Tsui H.-C.T."/>
            <person name="Winkler M.E."/>
        </authorList>
    </citation>
    <scope>NUCLEOTIDE SEQUENCE</scope>
</reference>
<feature type="transmembrane region" description="Helical" evidence="7">
    <location>
        <begin position="617"/>
        <end position="641"/>
    </location>
</feature>
<feature type="transmembrane region" description="Helical" evidence="7">
    <location>
        <begin position="71"/>
        <end position="90"/>
    </location>
</feature>
<dbReference type="InterPro" id="IPR004814">
    <property type="entry name" value="Oligopep_transpt"/>
</dbReference>
<protein>
    <recommendedName>
        <fullName evidence="9">Oligopeptide transporter, OPT family</fullName>
    </recommendedName>
</protein>
<evidence type="ECO:0000256" key="4">
    <source>
        <dbReference type="ARBA" id="ARBA00022989"/>
    </source>
</evidence>
<feature type="region of interest" description="Disordered" evidence="6">
    <location>
        <begin position="1"/>
        <end position="28"/>
    </location>
</feature>
<proteinExistence type="predicted"/>
<dbReference type="AlphaFoldDB" id="A0A381P2S1"/>
<feature type="transmembrane region" description="Helical" evidence="7">
    <location>
        <begin position="653"/>
        <end position="678"/>
    </location>
</feature>
<feature type="transmembrane region" description="Helical" evidence="7">
    <location>
        <begin position="426"/>
        <end position="445"/>
    </location>
</feature>
<feature type="transmembrane region" description="Helical" evidence="7">
    <location>
        <begin position="451"/>
        <end position="471"/>
    </location>
</feature>
<feature type="transmembrane region" description="Helical" evidence="7">
    <location>
        <begin position="368"/>
        <end position="387"/>
    </location>
</feature>
<dbReference type="NCBIfam" id="TIGR00728">
    <property type="entry name" value="OPT_sfam"/>
    <property type="match status" value="2"/>
</dbReference>
<dbReference type="GO" id="GO:0035673">
    <property type="term" value="F:oligopeptide transmembrane transporter activity"/>
    <property type="evidence" value="ECO:0007669"/>
    <property type="project" value="InterPro"/>
</dbReference>
<dbReference type="PANTHER" id="PTHR31645">
    <property type="entry name" value="OLIGOPEPTIDE TRANSPORTER YGL114W-RELATED"/>
    <property type="match status" value="1"/>
</dbReference>
<keyword evidence="3 7" id="KW-0812">Transmembrane</keyword>
<dbReference type="PANTHER" id="PTHR31645:SF0">
    <property type="entry name" value="OLIGOPEPTIDE TRANSPORTER YGL114W-RELATED"/>
    <property type="match status" value="1"/>
</dbReference>
<feature type="non-terminal residue" evidence="8">
    <location>
        <position position="1"/>
    </location>
</feature>
<evidence type="ECO:0000313" key="8">
    <source>
        <dbReference type="EMBL" id="SUZ60508.1"/>
    </source>
</evidence>
<sequence>VYVSQPTSDDPRDTTTAPLKARFLSPSPDDQPVIPASTSLPELTVKAIFLGILLSVVLSGANAYLGLFAGMTVSASIPAAVMSMAVLRAFKQSNILENNLVQTSASAGESLAAGVIFTIPALVLIGWWETFDYWQVTAIAAVGGIVGVLFTIPLRRALVVEAKLLFPEGIATAEVLKTGGAVRDASGKMQEQHPELASIGGSEQMQRRSIRALATAGLVGGGTKFAEAGMKLWSGTLEVGGSAFGTIWVMGINLSPALISVGYIVGLNIATLVFTGGVIAWLIAIPIYVGMNGLPDGTTDAIAAAGNVWNTQIRYLGVGAMVVGGLWALINLLGPVKRGIASGFAAYSSSNPDAGSLPRTELDMNMKWVLVCTGLSVIPIFAVYQIIVQQVAVSLTMAAIMLIAGFFFAAVAGYMAGLVGSSNNPISGVTIATLLFTSLLLLALLGTDSAVGPAAAIFVGAVVACAAAISGDTMQDLKAGYILGATPWRQQVAEFVGVIAAAFVMSPVLFLLQERYGIGTADGLAAPQATLMASVATGVFGSGLPWTMVQIGGVIAVLLIILDKTLEARGAEFRTPVLAVAVGIYLPIELSSSIFIGGIIAWIASRRLGRREPAQTGLLFASGLITGEALVGILLALPIVLGQVSSVFSGDMFEVFSIAPLGGWPGLVVLAGIAYWLLNLASQEPSEN</sequence>
<dbReference type="InterPro" id="IPR045035">
    <property type="entry name" value="YSL-like"/>
</dbReference>
<name>A0A381P2S1_9ZZZZ</name>
<keyword evidence="4 7" id="KW-1133">Transmembrane helix</keyword>
<gene>
    <name evidence="8" type="ORF">METZ01_LOCUS13362</name>
</gene>
<keyword evidence="5 7" id="KW-0472">Membrane</keyword>
<dbReference type="Pfam" id="PF03169">
    <property type="entry name" value="OPT"/>
    <property type="match status" value="1"/>
</dbReference>
<dbReference type="EMBL" id="UINC01000748">
    <property type="protein sequence ID" value="SUZ60508.1"/>
    <property type="molecule type" value="Genomic_DNA"/>
</dbReference>